<dbReference type="InterPro" id="IPR015890">
    <property type="entry name" value="Chorismate_C"/>
</dbReference>
<dbReference type="STRING" id="1419482.SAMN05444266_101551"/>
<dbReference type="AlphaFoldDB" id="A0A1M6WB15"/>
<dbReference type="InterPro" id="IPR019999">
    <property type="entry name" value="Anth_synth_I-like"/>
</dbReference>
<gene>
    <name evidence="2" type="ORF">SAMN05444266_101551</name>
</gene>
<evidence type="ECO:0000313" key="2">
    <source>
        <dbReference type="EMBL" id="SHK90858.1"/>
    </source>
</evidence>
<dbReference type="InterPro" id="IPR005801">
    <property type="entry name" value="ADC_synthase"/>
</dbReference>
<evidence type="ECO:0000313" key="3">
    <source>
        <dbReference type="Proteomes" id="UP000184420"/>
    </source>
</evidence>
<organism evidence="2 3">
    <name type="scientific">Chitinophaga jiangningensis</name>
    <dbReference type="NCBI Taxonomy" id="1419482"/>
    <lineage>
        <taxon>Bacteria</taxon>
        <taxon>Pseudomonadati</taxon>
        <taxon>Bacteroidota</taxon>
        <taxon>Chitinophagia</taxon>
        <taxon>Chitinophagales</taxon>
        <taxon>Chitinophagaceae</taxon>
        <taxon>Chitinophaga</taxon>
    </lineage>
</organism>
<dbReference type="Proteomes" id="UP000184420">
    <property type="component" value="Unassembled WGS sequence"/>
</dbReference>
<dbReference type="EMBL" id="FRBL01000001">
    <property type="protein sequence ID" value="SHK90858.1"/>
    <property type="molecule type" value="Genomic_DNA"/>
</dbReference>
<dbReference type="PRINTS" id="PR00095">
    <property type="entry name" value="ANTSNTHASEI"/>
</dbReference>
<dbReference type="GO" id="GO:0046820">
    <property type="term" value="F:4-amino-4-deoxychorismate synthase activity"/>
    <property type="evidence" value="ECO:0007669"/>
    <property type="project" value="TreeGrafter"/>
</dbReference>
<evidence type="ECO:0000259" key="1">
    <source>
        <dbReference type="Pfam" id="PF00425"/>
    </source>
</evidence>
<protein>
    <submittedName>
        <fullName evidence="2">Para-aminobenzoate synthetase component 1</fullName>
    </submittedName>
</protein>
<name>A0A1M6WB15_9BACT</name>
<dbReference type="PANTHER" id="PTHR11236:SF50">
    <property type="entry name" value="AMINODEOXYCHORISMATE SYNTHASE COMPONENT 1"/>
    <property type="match status" value="1"/>
</dbReference>
<reference evidence="2 3" key="1">
    <citation type="submission" date="2016-11" db="EMBL/GenBank/DDBJ databases">
        <authorList>
            <person name="Jaros S."/>
            <person name="Januszkiewicz K."/>
            <person name="Wedrychowicz H."/>
        </authorList>
    </citation>
    <scope>NUCLEOTIDE SEQUENCE [LARGE SCALE GENOMIC DNA]</scope>
    <source>
        <strain evidence="2 3">DSM 27406</strain>
    </source>
</reference>
<keyword evidence="3" id="KW-1185">Reference proteome</keyword>
<dbReference type="Gene3D" id="3.60.120.10">
    <property type="entry name" value="Anthranilate synthase"/>
    <property type="match status" value="1"/>
</dbReference>
<sequence length="420" mass="46822">MLNWAARFNICCLLDNNYYPSSYHQYEAILGADAIDTLQMPAGNAFSALLQFHNSRRDWLFGHLAYDLKNEVVPSLHSQNPDGTGFPDLFFFRPRIVMLLEKEEVAIGMLHASKEEAHAILLECLAMPATVEDPTPPVAQPLQAYLDHDSYIAAVKSLQQHILRGDCYEVNFCRESFITNASVYPPALYARLSTLSPAPFAAFYRVEDKYMVCSSPERFIQKKGSNIISQPIKGTSRKDADPATDDALKKALFNNAKERAENVMVVDLVRNDLSHAAVRGSVHVSELFGIYSFAQVHHMISTVAATLPEDQPFTEVIRHAFPMGSMTGAPKKSVMELIESHEKSRRGLYSGAVGYITPEGDFDFNVVIRSILYNSTAKYLSFQTGSAITFYSDPEKEWEECLLKAAALRKVLSASETTAP</sequence>
<feature type="domain" description="Chorismate-utilising enzyme C-terminal" evidence="1">
    <location>
        <begin position="148"/>
        <end position="404"/>
    </location>
</feature>
<accession>A0A1M6WB15</accession>
<proteinExistence type="predicted"/>
<dbReference type="RefSeq" id="WP_073077766.1">
    <property type="nucleotide sequence ID" value="NZ_FRBL01000001.1"/>
</dbReference>
<dbReference type="GO" id="GO:0000162">
    <property type="term" value="P:L-tryptophan biosynthetic process"/>
    <property type="evidence" value="ECO:0007669"/>
    <property type="project" value="TreeGrafter"/>
</dbReference>
<dbReference type="SUPFAM" id="SSF56322">
    <property type="entry name" value="ADC synthase"/>
    <property type="match status" value="1"/>
</dbReference>
<dbReference type="PANTHER" id="PTHR11236">
    <property type="entry name" value="AMINOBENZOATE/ANTHRANILATE SYNTHASE"/>
    <property type="match status" value="1"/>
</dbReference>
<dbReference type="Pfam" id="PF00425">
    <property type="entry name" value="Chorismate_bind"/>
    <property type="match status" value="1"/>
</dbReference>
<dbReference type="OrthoDB" id="9803598at2"/>